<dbReference type="AlphaFoldDB" id="A0A382BBX3"/>
<feature type="non-terminal residue" evidence="1">
    <location>
        <position position="1"/>
    </location>
</feature>
<accession>A0A382BBX3</accession>
<protein>
    <submittedName>
        <fullName evidence="1">Uncharacterized protein</fullName>
    </submittedName>
</protein>
<gene>
    <name evidence="1" type="ORF">METZ01_LOCUS163646</name>
</gene>
<sequence length="34" mass="3938">GVDRYGQQISHSEMYCYSKYLDGSPCRPRSHFGI</sequence>
<name>A0A382BBX3_9ZZZZ</name>
<proteinExistence type="predicted"/>
<organism evidence="1">
    <name type="scientific">marine metagenome</name>
    <dbReference type="NCBI Taxonomy" id="408172"/>
    <lineage>
        <taxon>unclassified sequences</taxon>
        <taxon>metagenomes</taxon>
        <taxon>ecological metagenomes</taxon>
    </lineage>
</organism>
<reference evidence="1" key="1">
    <citation type="submission" date="2018-05" db="EMBL/GenBank/DDBJ databases">
        <authorList>
            <person name="Lanie J.A."/>
            <person name="Ng W.-L."/>
            <person name="Kazmierczak K.M."/>
            <person name="Andrzejewski T.M."/>
            <person name="Davidsen T.M."/>
            <person name="Wayne K.J."/>
            <person name="Tettelin H."/>
            <person name="Glass J.I."/>
            <person name="Rusch D."/>
            <person name="Podicherti R."/>
            <person name="Tsui H.-C.T."/>
            <person name="Winkler M.E."/>
        </authorList>
    </citation>
    <scope>NUCLEOTIDE SEQUENCE</scope>
</reference>
<dbReference type="EMBL" id="UINC01028926">
    <property type="protein sequence ID" value="SVB10792.1"/>
    <property type="molecule type" value="Genomic_DNA"/>
</dbReference>
<feature type="non-terminal residue" evidence="1">
    <location>
        <position position="34"/>
    </location>
</feature>
<evidence type="ECO:0000313" key="1">
    <source>
        <dbReference type="EMBL" id="SVB10792.1"/>
    </source>
</evidence>